<reference evidence="2" key="1">
    <citation type="journal article" date="2012" name="Nat. Biotechnol.">
        <title>Reference genome sequence of the model plant Setaria.</title>
        <authorList>
            <person name="Bennetzen J.L."/>
            <person name="Schmutz J."/>
            <person name="Wang H."/>
            <person name="Percifield R."/>
            <person name="Hawkins J."/>
            <person name="Pontaroli A.C."/>
            <person name="Estep M."/>
            <person name="Feng L."/>
            <person name="Vaughn J.N."/>
            <person name="Grimwood J."/>
            <person name="Jenkins J."/>
            <person name="Barry K."/>
            <person name="Lindquist E."/>
            <person name="Hellsten U."/>
            <person name="Deshpande S."/>
            <person name="Wang X."/>
            <person name="Wu X."/>
            <person name="Mitros T."/>
            <person name="Triplett J."/>
            <person name="Yang X."/>
            <person name="Ye C.Y."/>
            <person name="Mauro-Herrera M."/>
            <person name="Wang L."/>
            <person name="Li P."/>
            <person name="Sharma M."/>
            <person name="Sharma R."/>
            <person name="Ronald P.C."/>
            <person name="Panaud O."/>
            <person name="Kellogg E.A."/>
            <person name="Brutnell T.P."/>
            <person name="Doust A.N."/>
            <person name="Tuskan G.A."/>
            <person name="Rokhsar D."/>
            <person name="Devos K.M."/>
        </authorList>
    </citation>
    <scope>NUCLEOTIDE SEQUENCE [LARGE SCALE GENOMIC DNA]</scope>
    <source>
        <strain evidence="2">Yugu1</strain>
    </source>
</reference>
<sequence length="125" mass="14060">MIRRGTNPLRATTRPRLLPPHDSRAASAQWLRRCPPSRRELQAYVLLLDAFSPLVFMPLTARSPTRSSLMVISFCVYPGSCASSVQTQAYVATTTLSAIRFWICVTRMLLGHARPYLVNYAGRHP</sequence>
<reference evidence="2" key="2">
    <citation type="submission" date="2015-07" db="EMBL/GenBank/DDBJ databases">
        <authorList>
            <person name="Noorani M."/>
        </authorList>
    </citation>
    <scope>NUCLEOTIDE SEQUENCE</scope>
    <source>
        <strain evidence="2">Yugu1</strain>
    </source>
</reference>
<accession>A0A368PY44</accession>
<name>A0A368PY44_SETIT</name>
<evidence type="ECO:0000256" key="1">
    <source>
        <dbReference type="SAM" id="MobiDB-lite"/>
    </source>
</evidence>
<dbReference type="AlphaFoldDB" id="A0A368PY44"/>
<feature type="region of interest" description="Disordered" evidence="1">
    <location>
        <begin position="1"/>
        <end position="23"/>
    </location>
</feature>
<protein>
    <submittedName>
        <fullName evidence="2">Uncharacterized protein</fullName>
    </submittedName>
</protein>
<dbReference type="EMBL" id="CM003529">
    <property type="protein sequence ID" value="RCV10552.1"/>
    <property type="molecule type" value="Genomic_DNA"/>
</dbReference>
<evidence type="ECO:0000313" key="2">
    <source>
        <dbReference type="EMBL" id="RCV10552.1"/>
    </source>
</evidence>
<gene>
    <name evidence="2" type="ORF">SETIT_2G120800v2</name>
</gene>
<organism evidence="2">
    <name type="scientific">Setaria italica</name>
    <name type="common">Foxtail millet</name>
    <name type="synonym">Panicum italicum</name>
    <dbReference type="NCBI Taxonomy" id="4555"/>
    <lineage>
        <taxon>Eukaryota</taxon>
        <taxon>Viridiplantae</taxon>
        <taxon>Streptophyta</taxon>
        <taxon>Embryophyta</taxon>
        <taxon>Tracheophyta</taxon>
        <taxon>Spermatophyta</taxon>
        <taxon>Magnoliopsida</taxon>
        <taxon>Liliopsida</taxon>
        <taxon>Poales</taxon>
        <taxon>Poaceae</taxon>
        <taxon>PACMAD clade</taxon>
        <taxon>Panicoideae</taxon>
        <taxon>Panicodae</taxon>
        <taxon>Paniceae</taxon>
        <taxon>Cenchrinae</taxon>
        <taxon>Setaria</taxon>
    </lineage>
</organism>
<proteinExistence type="predicted"/>